<dbReference type="GO" id="GO:0005604">
    <property type="term" value="C:basement membrane"/>
    <property type="evidence" value="ECO:0007669"/>
    <property type="project" value="TreeGrafter"/>
</dbReference>
<dbReference type="GO" id="GO:0008201">
    <property type="term" value="F:heparin binding"/>
    <property type="evidence" value="ECO:0007669"/>
    <property type="project" value="TreeGrafter"/>
</dbReference>
<evidence type="ECO:0008006" key="14">
    <source>
        <dbReference type="Google" id="ProtNLM"/>
    </source>
</evidence>
<proteinExistence type="predicted"/>
<reference evidence="12 13" key="1">
    <citation type="submission" date="2024-05" db="EMBL/GenBank/DDBJ databases">
        <authorList>
            <person name="Wallberg A."/>
        </authorList>
    </citation>
    <scope>NUCLEOTIDE SEQUENCE [LARGE SCALE GENOMIC DNA]</scope>
</reference>
<dbReference type="Gene3D" id="4.10.800.10">
    <property type="entry name" value="Thyroglobulin type-1"/>
    <property type="match status" value="1"/>
</dbReference>
<evidence type="ECO:0000259" key="11">
    <source>
        <dbReference type="PROSITE" id="PS51465"/>
    </source>
</evidence>
<dbReference type="PANTHER" id="PTHR12352">
    <property type="entry name" value="SECRETED MODULAR CALCIUM-BINDING PROTEIN"/>
    <property type="match status" value="1"/>
</dbReference>
<dbReference type="CDD" id="cd00104">
    <property type="entry name" value="KAZAL_FS"/>
    <property type="match status" value="1"/>
</dbReference>
<evidence type="ECO:0000259" key="10">
    <source>
        <dbReference type="PROSITE" id="PS51162"/>
    </source>
</evidence>
<comment type="caution">
    <text evidence="12">The sequence shown here is derived from an EMBL/GenBank/DDBJ whole genome shotgun (WGS) entry which is preliminary data.</text>
</comment>
<dbReference type="InterPro" id="IPR002350">
    <property type="entry name" value="Kazal_dom"/>
</dbReference>
<evidence type="ECO:0000313" key="13">
    <source>
        <dbReference type="Proteomes" id="UP001497623"/>
    </source>
</evidence>
<dbReference type="SMART" id="SM00280">
    <property type="entry name" value="KAZAL"/>
    <property type="match status" value="1"/>
</dbReference>
<feature type="domain" description="EF-hand" evidence="9">
    <location>
        <begin position="158"/>
        <end position="193"/>
    </location>
</feature>
<dbReference type="PROSITE" id="PS00484">
    <property type="entry name" value="THYROGLOBULIN_1_1"/>
    <property type="match status" value="1"/>
</dbReference>
<dbReference type="PROSITE" id="PS51162">
    <property type="entry name" value="THYROGLOBULIN_1_2"/>
    <property type="match status" value="1"/>
</dbReference>
<feature type="non-terminal residue" evidence="12">
    <location>
        <position position="1"/>
    </location>
</feature>
<dbReference type="Pfam" id="PF07648">
    <property type="entry name" value="Kazal_2"/>
    <property type="match status" value="1"/>
</dbReference>
<dbReference type="Proteomes" id="UP001497623">
    <property type="component" value="Unassembled WGS sequence"/>
</dbReference>
<evidence type="ECO:0000256" key="1">
    <source>
        <dbReference type="ARBA" id="ARBA00004613"/>
    </source>
</evidence>
<dbReference type="PROSITE" id="PS00018">
    <property type="entry name" value="EF_HAND_1"/>
    <property type="match status" value="1"/>
</dbReference>
<keyword evidence="5" id="KW-0106">Calcium</keyword>
<feature type="domain" description="Thyroglobulin type-1" evidence="10">
    <location>
        <begin position="40"/>
        <end position="105"/>
    </location>
</feature>
<evidence type="ECO:0000256" key="2">
    <source>
        <dbReference type="ARBA" id="ARBA00022525"/>
    </source>
</evidence>
<dbReference type="Pfam" id="PF10591">
    <property type="entry name" value="SPARC_Ca_bdg"/>
    <property type="match status" value="1"/>
</dbReference>
<evidence type="ECO:0000256" key="3">
    <source>
        <dbReference type="ARBA" id="ARBA00022729"/>
    </source>
</evidence>
<dbReference type="GO" id="GO:0005509">
    <property type="term" value="F:calcium ion binding"/>
    <property type="evidence" value="ECO:0007669"/>
    <property type="project" value="InterPro"/>
</dbReference>
<sequence>SQVAVCGTNGKTYDNPCKLQRDACKGNNVKVKHEGECTVTEMCPDDRRVMQEAVARGDTVFVPRCNPDGTYASVQCHEYSGFCWCARLDGKVIVGTIKEGHQPDCSAIAKNPAPAPQQGRCEGKRLKEFKDSFIKHVKKEFVRDNKKESKKMKDGKRLMKEALRWKFKKLDKNKDSIVRRTEYKGLRRLVKKQLEPRKCAKQFPNFCDIDGDKKLSENEWVTCFMPSHSTK</sequence>
<keyword evidence="4" id="KW-0677">Repeat</keyword>
<feature type="domain" description="Kazal-like" evidence="11">
    <location>
        <begin position="1"/>
        <end position="39"/>
    </location>
</feature>
<feature type="disulfide bond" evidence="8">
    <location>
        <begin position="85"/>
        <end position="105"/>
    </location>
</feature>
<keyword evidence="6 8" id="KW-1015">Disulfide bond</keyword>
<dbReference type="PANTHER" id="PTHR12352:SF30">
    <property type="entry name" value="FI05255P"/>
    <property type="match status" value="1"/>
</dbReference>
<dbReference type="PROSITE" id="PS51465">
    <property type="entry name" value="KAZAL_2"/>
    <property type="match status" value="1"/>
</dbReference>
<dbReference type="GO" id="GO:0030198">
    <property type="term" value="P:extracellular matrix organization"/>
    <property type="evidence" value="ECO:0007669"/>
    <property type="project" value="TreeGrafter"/>
</dbReference>
<gene>
    <name evidence="12" type="ORF">MNOR_LOCUS8423</name>
</gene>
<dbReference type="AlphaFoldDB" id="A0AAV2Q6F2"/>
<comment type="subcellular location">
    <subcellularLocation>
        <location evidence="1">Secreted</location>
    </subcellularLocation>
</comment>
<evidence type="ECO:0000256" key="4">
    <source>
        <dbReference type="ARBA" id="ARBA00022737"/>
    </source>
</evidence>
<dbReference type="Gene3D" id="3.30.60.30">
    <property type="match status" value="1"/>
</dbReference>
<dbReference type="InterPro" id="IPR036058">
    <property type="entry name" value="Kazal_dom_sf"/>
</dbReference>
<feature type="disulfide bond" evidence="8">
    <location>
        <begin position="76"/>
        <end position="83"/>
    </location>
</feature>
<dbReference type="InterPro" id="IPR019577">
    <property type="entry name" value="SPARC/Testican_Ca-bd-dom"/>
</dbReference>
<dbReference type="InterPro" id="IPR002048">
    <property type="entry name" value="EF_hand_dom"/>
</dbReference>
<protein>
    <recommendedName>
        <fullName evidence="14">SPARC-related modular calcium-binding protein 1</fullName>
    </recommendedName>
</protein>
<organism evidence="12 13">
    <name type="scientific">Meganyctiphanes norvegica</name>
    <name type="common">Northern krill</name>
    <name type="synonym">Thysanopoda norvegica</name>
    <dbReference type="NCBI Taxonomy" id="48144"/>
    <lineage>
        <taxon>Eukaryota</taxon>
        <taxon>Metazoa</taxon>
        <taxon>Ecdysozoa</taxon>
        <taxon>Arthropoda</taxon>
        <taxon>Crustacea</taxon>
        <taxon>Multicrustacea</taxon>
        <taxon>Malacostraca</taxon>
        <taxon>Eumalacostraca</taxon>
        <taxon>Eucarida</taxon>
        <taxon>Euphausiacea</taxon>
        <taxon>Euphausiidae</taxon>
        <taxon>Meganyctiphanes</taxon>
    </lineage>
</organism>
<keyword evidence="13" id="KW-1185">Reference proteome</keyword>
<dbReference type="GO" id="GO:0005615">
    <property type="term" value="C:extracellular space"/>
    <property type="evidence" value="ECO:0007669"/>
    <property type="project" value="TreeGrafter"/>
</dbReference>
<dbReference type="Pfam" id="PF00086">
    <property type="entry name" value="Thyroglobulin_1"/>
    <property type="match status" value="1"/>
</dbReference>
<dbReference type="SMART" id="SM00211">
    <property type="entry name" value="TY"/>
    <property type="match status" value="1"/>
</dbReference>
<keyword evidence="2" id="KW-0964">Secreted</keyword>
<evidence type="ECO:0000256" key="6">
    <source>
        <dbReference type="ARBA" id="ARBA00023157"/>
    </source>
</evidence>
<dbReference type="SUPFAM" id="SSF47473">
    <property type="entry name" value="EF-hand"/>
    <property type="match status" value="1"/>
</dbReference>
<keyword evidence="3" id="KW-0732">Signal</keyword>
<dbReference type="Gene3D" id="1.10.238.10">
    <property type="entry name" value="EF-hand"/>
    <property type="match status" value="1"/>
</dbReference>
<comment type="caution">
    <text evidence="8">Lacks conserved residue(s) required for the propagation of feature annotation.</text>
</comment>
<evidence type="ECO:0000256" key="8">
    <source>
        <dbReference type="PROSITE-ProRule" id="PRU00500"/>
    </source>
</evidence>
<dbReference type="InterPro" id="IPR036857">
    <property type="entry name" value="Thyroglobulin_1_sf"/>
</dbReference>
<dbReference type="InterPro" id="IPR011992">
    <property type="entry name" value="EF-hand-dom_pair"/>
</dbReference>
<dbReference type="InterPro" id="IPR051950">
    <property type="entry name" value="Dev_reg/Prot_inhib"/>
</dbReference>
<evidence type="ECO:0000256" key="7">
    <source>
        <dbReference type="ARBA" id="ARBA00023180"/>
    </source>
</evidence>
<dbReference type="SUPFAM" id="SSF57610">
    <property type="entry name" value="Thyroglobulin type-1 domain"/>
    <property type="match status" value="1"/>
</dbReference>
<dbReference type="InterPro" id="IPR000716">
    <property type="entry name" value="Thyroglobulin_1"/>
</dbReference>
<dbReference type="PROSITE" id="PS50222">
    <property type="entry name" value="EF_HAND_2"/>
    <property type="match status" value="1"/>
</dbReference>
<evidence type="ECO:0000313" key="12">
    <source>
        <dbReference type="EMBL" id="CAL4071055.1"/>
    </source>
</evidence>
<dbReference type="EMBL" id="CAXKWB010003918">
    <property type="protein sequence ID" value="CAL4071055.1"/>
    <property type="molecule type" value="Genomic_DNA"/>
</dbReference>
<keyword evidence="7" id="KW-0325">Glycoprotein</keyword>
<dbReference type="CDD" id="cd00191">
    <property type="entry name" value="TY"/>
    <property type="match status" value="1"/>
</dbReference>
<feature type="non-terminal residue" evidence="12">
    <location>
        <position position="231"/>
    </location>
</feature>
<evidence type="ECO:0000259" key="9">
    <source>
        <dbReference type="PROSITE" id="PS50222"/>
    </source>
</evidence>
<evidence type="ECO:0000256" key="5">
    <source>
        <dbReference type="ARBA" id="ARBA00022837"/>
    </source>
</evidence>
<dbReference type="InterPro" id="IPR018247">
    <property type="entry name" value="EF_Hand_1_Ca_BS"/>
</dbReference>
<dbReference type="SUPFAM" id="SSF100895">
    <property type="entry name" value="Kazal-type serine protease inhibitors"/>
    <property type="match status" value="1"/>
</dbReference>
<dbReference type="GO" id="GO:0050840">
    <property type="term" value="F:extracellular matrix binding"/>
    <property type="evidence" value="ECO:0007669"/>
    <property type="project" value="TreeGrafter"/>
</dbReference>
<accession>A0AAV2Q6F2</accession>
<name>A0AAV2Q6F2_MEGNR</name>